<evidence type="ECO:0000313" key="3">
    <source>
        <dbReference type="Proteomes" id="UP000309128"/>
    </source>
</evidence>
<comment type="caution">
    <text evidence="2">The sequence shown here is derived from an EMBL/GenBank/DDBJ whole genome shotgun (WGS) entry which is preliminary data.</text>
</comment>
<reference evidence="2 3" key="1">
    <citation type="submission" date="2019-05" db="EMBL/GenBank/DDBJ databases">
        <title>Draft genome sequence of Nonomuraea turkmeniaca DSM 43926.</title>
        <authorList>
            <person name="Saricaoglu S."/>
            <person name="Isik K."/>
        </authorList>
    </citation>
    <scope>NUCLEOTIDE SEQUENCE [LARGE SCALE GENOMIC DNA]</scope>
    <source>
        <strain evidence="2 3">DSM 43926</strain>
    </source>
</reference>
<organism evidence="2 3">
    <name type="scientific">Nonomuraea turkmeniaca</name>
    <dbReference type="NCBI Taxonomy" id="103838"/>
    <lineage>
        <taxon>Bacteria</taxon>
        <taxon>Bacillati</taxon>
        <taxon>Actinomycetota</taxon>
        <taxon>Actinomycetes</taxon>
        <taxon>Streptosporangiales</taxon>
        <taxon>Streptosporangiaceae</taxon>
        <taxon>Nonomuraea</taxon>
    </lineage>
</organism>
<protein>
    <submittedName>
        <fullName evidence="2">Uncharacterized protein</fullName>
    </submittedName>
</protein>
<sequence>MALGRGELIDASAQPGFVAKIDGELAGVITYAERDGTVEIITIDAVVPGKGVGKVLPALRLRPGGPAPERRRPGAGVLWSRPLRPPLAPASLSPAELLRSIKPDIPAEADGIPIKREPELELTL</sequence>
<dbReference type="Proteomes" id="UP000309128">
    <property type="component" value="Unassembled WGS sequence"/>
</dbReference>
<proteinExistence type="predicted"/>
<evidence type="ECO:0000256" key="1">
    <source>
        <dbReference type="SAM" id="MobiDB-lite"/>
    </source>
</evidence>
<accession>A0A5S4FQQ3</accession>
<dbReference type="RefSeq" id="WP_138665791.1">
    <property type="nucleotide sequence ID" value="NZ_VCKY01000023.1"/>
</dbReference>
<name>A0A5S4FQQ3_9ACTN</name>
<feature type="region of interest" description="Disordered" evidence="1">
    <location>
        <begin position="63"/>
        <end position="89"/>
    </location>
</feature>
<dbReference type="OrthoDB" id="8018325at2"/>
<gene>
    <name evidence="2" type="ORF">ETD86_09815</name>
</gene>
<dbReference type="EMBL" id="VCKY01000023">
    <property type="protein sequence ID" value="TMR23022.1"/>
    <property type="molecule type" value="Genomic_DNA"/>
</dbReference>
<evidence type="ECO:0000313" key="2">
    <source>
        <dbReference type="EMBL" id="TMR23022.1"/>
    </source>
</evidence>
<dbReference type="AlphaFoldDB" id="A0A5S4FQQ3"/>
<keyword evidence="3" id="KW-1185">Reference proteome</keyword>